<dbReference type="PANTHER" id="PTHR43031">
    <property type="entry name" value="FAD-DEPENDENT OXIDOREDUCTASE"/>
    <property type="match status" value="1"/>
</dbReference>
<dbReference type="CDD" id="cd00158">
    <property type="entry name" value="RHOD"/>
    <property type="match status" value="1"/>
</dbReference>
<dbReference type="InterPro" id="IPR036873">
    <property type="entry name" value="Rhodanese-like_dom_sf"/>
</dbReference>
<proteinExistence type="predicted"/>
<dbReference type="Gene3D" id="3.40.250.10">
    <property type="entry name" value="Rhodanese-like domain"/>
    <property type="match status" value="1"/>
</dbReference>
<evidence type="ECO:0000313" key="2">
    <source>
        <dbReference type="EMBL" id="KGR82019.1"/>
    </source>
</evidence>
<dbReference type="Proteomes" id="UP000030437">
    <property type="component" value="Unassembled WGS sequence"/>
</dbReference>
<feature type="domain" description="Rhodanese" evidence="1">
    <location>
        <begin position="15"/>
        <end position="98"/>
    </location>
</feature>
<comment type="caution">
    <text evidence="2">The sequence shown here is derived from an EMBL/GenBank/DDBJ whole genome shotgun (WGS) entry which is preliminary data.</text>
</comment>
<dbReference type="EMBL" id="JPVP01000060">
    <property type="protein sequence ID" value="KGR82019.1"/>
    <property type="molecule type" value="Genomic_DNA"/>
</dbReference>
<dbReference type="eggNOG" id="COG0607">
    <property type="taxonomic scope" value="Bacteria"/>
</dbReference>
<dbReference type="OrthoDB" id="9800872at2"/>
<gene>
    <name evidence="2" type="ORF">CD32_22255</name>
</gene>
<dbReference type="PANTHER" id="PTHR43031:SF17">
    <property type="entry name" value="SULFURTRANSFERASE YTWF-RELATED"/>
    <property type="match status" value="1"/>
</dbReference>
<dbReference type="STRING" id="1220589.CD32_22255"/>
<sequence length="98" mass="10843">MKEITTTEVQRRLEAGEQLHLIDVRELAEVEEGHIPGVVHIPLGTLPDHLEELDQSKSYIIVCRSSARSGKATAFLQEKGFDATNMVGGMLAWEGEVE</sequence>
<accession>A0A0A3IBB4</accession>
<keyword evidence="3" id="KW-1185">Reference proteome</keyword>
<dbReference type="PROSITE" id="PS50206">
    <property type="entry name" value="RHODANESE_3"/>
    <property type="match status" value="1"/>
</dbReference>
<reference evidence="2 3" key="1">
    <citation type="submission" date="2014-02" db="EMBL/GenBank/DDBJ databases">
        <title>Draft genome sequence of Lysinibacillus odysseyi NBRC 100172.</title>
        <authorList>
            <person name="Zhang F."/>
            <person name="Wang G."/>
            <person name="Zhang L."/>
        </authorList>
    </citation>
    <scope>NUCLEOTIDE SEQUENCE [LARGE SCALE GENOMIC DNA]</scope>
    <source>
        <strain evidence="2 3">NBRC 100172</strain>
    </source>
</reference>
<dbReference type="InterPro" id="IPR001763">
    <property type="entry name" value="Rhodanese-like_dom"/>
</dbReference>
<protein>
    <recommendedName>
        <fullName evidence="1">Rhodanese domain-containing protein</fullName>
    </recommendedName>
</protein>
<organism evidence="2 3">
    <name type="scientific">Lysinibacillus odysseyi 34hs-1 = NBRC 100172</name>
    <dbReference type="NCBI Taxonomy" id="1220589"/>
    <lineage>
        <taxon>Bacteria</taxon>
        <taxon>Bacillati</taxon>
        <taxon>Bacillota</taxon>
        <taxon>Bacilli</taxon>
        <taxon>Bacillales</taxon>
        <taxon>Bacillaceae</taxon>
        <taxon>Lysinibacillus</taxon>
    </lineage>
</organism>
<name>A0A0A3IBB4_9BACI</name>
<dbReference type="RefSeq" id="WP_036159156.1">
    <property type="nucleotide sequence ID" value="NZ_AVCX01000001.1"/>
</dbReference>
<dbReference type="InterPro" id="IPR050229">
    <property type="entry name" value="GlpE_sulfurtransferase"/>
</dbReference>
<dbReference type="SMART" id="SM00450">
    <property type="entry name" value="RHOD"/>
    <property type="match status" value="1"/>
</dbReference>
<evidence type="ECO:0000313" key="3">
    <source>
        <dbReference type="Proteomes" id="UP000030437"/>
    </source>
</evidence>
<dbReference type="Pfam" id="PF00581">
    <property type="entry name" value="Rhodanese"/>
    <property type="match status" value="1"/>
</dbReference>
<dbReference type="AlphaFoldDB" id="A0A0A3IBB4"/>
<dbReference type="SUPFAM" id="SSF52821">
    <property type="entry name" value="Rhodanese/Cell cycle control phosphatase"/>
    <property type="match status" value="1"/>
</dbReference>
<evidence type="ECO:0000259" key="1">
    <source>
        <dbReference type="PROSITE" id="PS50206"/>
    </source>
</evidence>